<dbReference type="PROSITE" id="PS50972">
    <property type="entry name" value="PTERIN_BINDING"/>
    <property type="match status" value="1"/>
</dbReference>
<proteinExistence type="inferred from homology"/>
<dbReference type="GO" id="GO:0046653">
    <property type="term" value="P:tetrahydrofolate metabolic process"/>
    <property type="evidence" value="ECO:0007669"/>
    <property type="project" value="TreeGrafter"/>
</dbReference>
<keyword evidence="5" id="KW-0479">Metal-binding</keyword>
<evidence type="ECO:0000256" key="4">
    <source>
        <dbReference type="ARBA" id="ARBA00022679"/>
    </source>
</evidence>
<dbReference type="InterPro" id="IPR050554">
    <property type="entry name" value="Met_Synthase/Corrinoid"/>
</dbReference>
<dbReference type="InterPro" id="IPR000489">
    <property type="entry name" value="Pterin-binding_dom"/>
</dbReference>
<keyword evidence="4" id="KW-0808">Transferase</keyword>
<evidence type="ECO:0000256" key="6">
    <source>
        <dbReference type="ARBA" id="ARBA00023285"/>
    </source>
</evidence>
<gene>
    <name evidence="8" type="ORF">DRJ00_01090</name>
</gene>
<dbReference type="NCBIfam" id="NF005719">
    <property type="entry name" value="PRK07535.1"/>
    <property type="match status" value="1"/>
</dbReference>
<dbReference type="EMBL" id="QMPZ01000006">
    <property type="protein sequence ID" value="RLE10567.1"/>
    <property type="molecule type" value="Genomic_DNA"/>
</dbReference>
<keyword evidence="3" id="KW-0846">Cobalamin</keyword>
<protein>
    <submittedName>
        <fullName evidence="8">Pterin-binding protein</fullName>
    </submittedName>
</protein>
<evidence type="ECO:0000256" key="1">
    <source>
        <dbReference type="ARBA" id="ARBA00010398"/>
    </source>
</evidence>
<reference evidence="8 9" key="1">
    <citation type="submission" date="2018-06" db="EMBL/GenBank/DDBJ databases">
        <title>Extensive metabolic versatility and redundancy in microbially diverse, dynamic hydrothermal sediments.</title>
        <authorList>
            <person name="Dombrowski N."/>
            <person name="Teske A."/>
            <person name="Baker B.J."/>
        </authorList>
    </citation>
    <scope>NUCLEOTIDE SEQUENCE [LARGE SCALE GENOMIC DNA]</scope>
    <source>
        <strain evidence="8">B47_G16</strain>
    </source>
</reference>
<keyword evidence="6" id="KW-0170">Cobalt</keyword>
<comment type="similarity">
    <text evidence="1">Belongs to the vitamin-B12 dependent methionine synthase family.</text>
</comment>
<dbReference type="GO" id="GO:0031419">
    <property type="term" value="F:cobalamin binding"/>
    <property type="evidence" value="ECO:0007669"/>
    <property type="project" value="UniProtKB-KW"/>
</dbReference>
<evidence type="ECO:0000256" key="5">
    <source>
        <dbReference type="ARBA" id="ARBA00022723"/>
    </source>
</evidence>
<dbReference type="AlphaFoldDB" id="A0A497E6N6"/>
<evidence type="ECO:0000256" key="2">
    <source>
        <dbReference type="ARBA" id="ARBA00022603"/>
    </source>
</evidence>
<dbReference type="Proteomes" id="UP000279422">
    <property type="component" value="Unassembled WGS sequence"/>
</dbReference>
<accession>A0A497E6N6</accession>
<evidence type="ECO:0000313" key="8">
    <source>
        <dbReference type="EMBL" id="RLE10567.1"/>
    </source>
</evidence>
<evidence type="ECO:0000259" key="7">
    <source>
        <dbReference type="PROSITE" id="PS50972"/>
    </source>
</evidence>
<organism evidence="8 9">
    <name type="scientific">Aerophobetes bacterium</name>
    <dbReference type="NCBI Taxonomy" id="2030807"/>
    <lineage>
        <taxon>Bacteria</taxon>
        <taxon>Candidatus Aerophobota</taxon>
    </lineage>
</organism>
<dbReference type="GO" id="GO:0032259">
    <property type="term" value="P:methylation"/>
    <property type="evidence" value="ECO:0007669"/>
    <property type="project" value="UniProtKB-KW"/>
</dbReference>
<dbReference type="InterPro" id="IPR011005">
    <property type="entry name" value="Dihydropteroate_synth-like_sf"/>
</dbReference>
<evidence type="ECO:0000313" key="9">
    <source>
        <dbReference type="Proteomes" id="UP000279422"/>
    </source>
</evidence>
<name>A0A497E6N6_UNCAE</name>
<keyword evidence="2" id="KW-0489">Methyltransferase</keyword>
<dbReference type="GO" id="GO:0005829">
    <property type="term" value="C:cytosol"/>
    <property type="evidence" value="ECO:0007669"/>
    <property type="project" value="TreeGrafter"/>
</dbReference>
<dbReference type="Gene3D" id="3.20.20.20">
    <property type="entry name" value="Dihydropteroate synthase-like"/>
    <property type="match status" value="1"/>
</dbReference>
<dbReference type="Pfam" id="PF00809">
    <property type="entry name" value="Pterin_bind"/>
    <property type="match status" value="1"/>
</dbReference>
<dbReference type="GO" id="GO:0050667">
    <property type="term" value="P:homocysteine metabolic process"/>
    <property type="evidence" value="ECO:0007669"/>
    <property type="project" value="TreeGrafter"/>
</dbReference>
<dbReference type="PANTHER" id="PTHR45833">
    <property type="entry name" value="METHIONINE SYNTHASE"/>
    <property type="match status" value="1"/>
</dbReference>
<dbReference type="SUPFAM" id="SSF51717">
    <property type="entry name" value="Dihydropteroate synthetase-like"/>
    <property type="match status" value="1"/>
</dbReference>
<dbReference type="GO" id="GO:0046872">
    <property type="term" value="F:metal ion binding"/>
    <property type="evidence" value="ECO:0007669"/>
    <property type="project" value="UniProtKB-KW"/>
</dbReference>
<dbReference type="PANTHER" id="PTHR45833:SF1">
    <property type="entry name" value="METHIONINE SYNTHASE"/>
    <property type="match status" value="1"/>
</dbReference>
<comment type="caution">
    <text evidence="8">The sequence shown here is derived from an EMBL/GenBank/DDBJ whole genome shotgun (WGS) entry which is preliminary data.</text>
</comment>
<feature type="domain" description="Pterin-binding" evidence="7">
    <location>
        <begin position="20"/>
        <end position="270"/>
    </location>
</feature>
<dbReference type="GO" id="GO:0008705">
    <property type="term" value="F:methionine synthase activity"/>
    <property type="evidence" value="ECO:0007669"/>
    <property type="project" value="TreeGrafter"/>
</dbReference>
<sequence length="285" mass="31017">METKLTSAKKQVVIKTEGPTVLIGERINPTGKKKLSRALQKGDLELVRREAIDQVMAGADVLDVNVGALGVDEEVLLPEVVKVVMDAVDVPLCLDSTNPAALEKALKVYQGKPLVNSVTGQEGSLDRILPLVKKHRAAVIGLTMDDEGIPDDVDKRVAIAHKIVKRAEKMGIPREDVIIDCLTLSVGANERAGMVVIESIRRVKEELGVNLTIGASNISFGLPDRSIINNAFISVAICMGVTCPIVDVAKVRPAVLATDLLLGRDRYAIRYIKAYQQRQKREKMK</sequence>
<evidence type="ECO:0000256" key="3">
    <source>
        <dbReference type="ARBA" id="ARBA00022628"/>
    </source>
</evidence>